<evidence type="ECO:0000256" key="1">
    <source>
        <dbReference type="SAM" id="MobiDB-lite"/>
    </source>
</evidence>
<dbReference type="RefSeq" id="WP_378072676.1">
    <property type="nucleotide sequence ID" value="NZ_JBHSBL010000029.1"/>
</dbReference>
<feature type="region of interest" description="Disordered" evidence="1">
    <location>
        <begin position="35"/>
        <end position="75"/>
    </location>
</feature>
<organism evidence="2 3">
    <name type="scientific">Actinoplanes subglobosus</name>
    <dbReference type="NCBI Taxonomy" id="1547892"/>
    <lineage>
        <taxon>Bacteria</taxon>
        <taxon>Bacillati</taxon>
        <taxon>Actinomycetota</taxon>
        <taxon>Actinomycetes</taxon>
        <taxon>Micromonosporales</taxon>
        <taxon>Micromonosporaceae</taxon>
        <taxon>Actinoplanes</taxon>
    </lineage>
</organism>
<gene>
    <name evidence="2" type="ORF">ACFO0C_43255</name>
</gene>
<dbReference type="EMBL" id="JBHSBL010000029">
    <property type="protein sequence ID" value="MFC4071798.1"/>
    <property type="molecule type" value="Genomic_DNA"/>
</dbReference>
<reference evidence="3" key="1">
    <citation type="journal article" date="2019" name="Int. J. Syst. Evol. Microbiol.">
        <title>The Global Catalogue of Microorganisms (GCM) 10K type strain sequencing project: providing services to taxonomists for standard genome sequencing and annotation.</title>
        <authorList>
            <consortium name="The Broad Institute Genomics Platform"/>
            <consortium name="The Broad Institute Genome Sequencing Center for Infectious Disease"/>
            <person name="Wu L."/>
            <person name="Ma J."/>
        </authorList>
    </citation>
    <scope>NUCLEOTIDE SEQUENCE [LARGE SCALE GENOMIC DNA]</scope>
    <source>
        <strain evidence="3">TBRC 5832</strain>
    </source>
</reference>
<feature type="compositionally biased region" description="Pro residues" evidence="1">
    <location>
        <begin position="39"/>
        <end position="53"/>
    </location>
</feature>
<sequence length="313" mass="33498">MPGDIWWGDVIRARRALGDFPAAARALGYDVAAGTGSPAPAPDPLPAVPATPRPRPERPETPDPADTGGDTADEGEYANLPILQPVAREPLGPVVDADGDVLARTPPPGVRAAERRLRLLAPRSTAAILQLLLSRPVPDGAPDIAAALARIAAAEPVTDLPRTLAPTLRFGTQVLVDLGDSMQPFRRDQADVVDDVRAVIGARATEVVYFAEVPGRGAGPGRRWTWGPYRPPPPGTRVLLLSDFGIGADPLAPNRPTVREWDRLLRQLIHRGCQPIGLVPYPPARWPSVLLRHCPMITWDRHTTAGQARTAAP</sequence>
<comment type="caution">
    <text evidence="2">The sequence shown here is derived from an EMBL/GenBank/DDBJ whole genome shotgun (WGS) entry which is preliminary data.</text>
</comment>
<name>A0ABV8J8U5_9ACTN</name>
<keyword evidence="3" id="KW-1185">Reference proteome</keyword>
<evidence type="ECO:0000313" key="2">
    <source>
        <dbReference type="EMBL" id="MFC4071798.1"/>
    </source>
</evidence>
<proteinExistence type="predicted"/>
<evidence type="ECO:0000313" key="3">
    <source>
        <dbReference type="Proteomes" id="UP001595867"/>
    </source>
</evidence>
<protein>
    <submittedName>
        <fullName evidence="2">Uncharacterized protein</fullName>
    </submittedName>
</protein>
<dbReference type="Proteomes" id="UP001595867">
    <property type="component" value="Unassembled WGS sequence"/>
</dbReference>
<accession>A0ABV8J8U5</accession>